<keyword evidence="2" id="KW-0812">Transmembrane</keyword>
<feature type="region of interest" description="Disordered" evidence="1">
    <location>
        <begin position="227"/>
        <end position="262"/>
    </location>
</feature>
<evidence type="ECO:0000256" key="2">
    <source>
        <dbReference type="SAM" id="Phobius"/>
    </source>
</evidence>
<dbReference type="EMBL" id="KE356560">
    <property type="protein sequence ID" value="ERG91892.1"/>
    <property type="molecule type" value="Genomic_DNA"/>
</dbReference>
<evidence type="ECO:0000256" key="1">
    <source>
        <dbReference type="SAM" id="MobiDB-lite"/>
    </source>
</evidence>
<feature type="transmembrane region" description="Helical" evidence="2">
    <location>
        <begin position="72"/>
        <end position="89"/>
    </location>
</feature>
<feature type="transmembrane region" description="Helical" evidence="2">
    <location>
        <begin position="101"/>
        <end position="125"/>
    </location>
</feature>
<feature type="transmembrane region" description="Helical" evidence="2">
    <location>
        <begin position="6"/>
        <end position="24"/>
    </location>
</feature>
<reference evidence="3 4" key="1">
    <citation type="journal article" date="2013" name="PLoS ONE">
        <title>Assembly-driven community genomics of a hypersaline microbial ecosystem.</title>
        <authorList>
            <person name="Podell S."/>
            <person name="Ugalde J.A."/>
            <person name="Narasingarao P."/>
            <person name="Banfield J.F."/>
            <person name="Heidelberg K.B."/>
            <person name="Allen E.E."/>
        </authorList>
    </citation>
    <scope>NUCLEOTIDE SEQUENCE [LARGE SCALE GENOMIC DNA]</scope>
    <source>
        <strain evidence="4">J07HQW1</strain>
    </source>
</reference>
<keyword evidence="2" id="KW-1133">Transmembrane helix</keyword>
<evidence type="ECO:0000313" key="3">
    <source>
        <dbReference type="EMBL" id="ERG91892.1"/>
    </source>
</evidence>
<dbReference type="HOGENOM" id="CLU_945291_0_0_2"/>
<dbReference type="Proteomes" id="UP000030649">
    <property type="component" value="Unassembled WGS sequence"/>
</dbReference>
<organism evidence="3 4">
    <name type="scientific">Haloquadratum walsbyi J07HQW1</name>
    <dbReference type="NCBI Taxonomy" id="1238424"/>
    <lineage>
        <taxon>Archaea</taxon>
        <taxon>Methanobacteriati</taxon>
        <taxon>Methanobacteriota</taxon>
        <taxon>Stenosarchaea group</taxon>
        <taxon>Halobacteria</taxon>
        <taxon>Halobacteriales</taxon>
        <taxon>Haloferacaceae</taxon>
        <taxon>Haloquadratum</taxon>
    </lineage>
</organism>
<sequence>MTVQAGYFLFVLIVGHLVYDGLVLKTEHLLDQLGKTSIVNSDAYGTFYTDMTEKLGSSYTHEAIPIELPRSLVFALVVALGPLSLPFVFTSFQPWEAISYMAYNLVTVFVIAVFYDVFVLIYFFVELLRKDILQYRPFHPDEHGGFRDLGRFAMRVNVILFVAGMYVAYRFYAEGVVRLSGTNLSSPIAALTWGIFYLGPLAGYVALTVFWLYHSFIRIHRKMKKGKKQQIEEKQREARKRESNRSHSDEFTDTQTDAQPWQSLQGAPTWPIKRQSLIGVVVIDTLPIVASFIL</sequence>
<feature type="compositionally biased region" description="Polar residues" evidence="1">
    <location>
        <begin position="253"/>
        <end position="262"/>
    </location>
</feature>
<accession>U1PE57</accession>
<feature type="transmembrane region" description="Helical" evidence="2">
    <location>
        <begin position="152"/>
        <end position="172"/>
    </location>
</feature>
<proteinExistence type="predicted"/>
<protein>
    <submittedName>
        <fullName evidence="3">Uncharacterized protein</fullName>
    </submittedName>
</protein>
<dbReference type="AlphaFoldDB" id="U1PE57"/>
<feature type="transmembrane region" description="Helical" evidence="2">
    <location>
        <begin position="192"/>
        <end position="213"/>
    </location>
</feature>
<name>U1PE57_9EURY</name>
<keyword evidence="2" id="KW-0472">Membrane</keyword>
<feature type="compositionally biased region" description="Basic and acidic residues" evidence="1">
    <location>
        <begin position="229"/>
        <end position="250"/>
    </location>
</feature>
<gene>
    <name evidence="3" type="ORF">J07HQW1_01926</name>
</gene>
<evidence type="ECO:0000313" key="4">
    <source>
        <dbReference type="Proteomes" id="UP000030649"/>
    </source>
</evidence>